<protein>
    <submittedName>
        <fullName evidence="1">Uncharacterized protein</fullName>
    </submittedName>
</protein>
<sequence>MQLTFDIADELDLTNEIPSALNAISTLVYALPYLQKGVGTNATAMANASYFLSVAIDDVAQAVRDYADKKISEQKEELTQRSEQ</sequence>
<dbReference type="PATRIC" id="fig|1244083.3.peg.394"/>
<dbReference type="EMBL" id="AMZQ01000001">
    <property type="protein sequence ID" value="EKU12448.1"/>
    <property type="molecule type" value="Genomic_DNA"/>
</dbReference>
<organism evidence="1 2">
    <name type="scientific">Campylobacter showae CSUNSWCD</name>
    <dbReference type="NCBI Taxonomy" id="1244083"/>
    <lineage>
        <taxon>Bacteria</taxon>
        <taxon>Pseudomonadati</taxon>
        <taxon>Campylobacterota</taxon>
        <taxon>Epsilonproteobacteria</taxon>
        <taxon>Campylobacterales</taxon>
        <taxon>Campylobacteraceae</taxon>
        <taxon>Campylobacter</taxon>
    </lineage>
</organism>
<comment type="caution">
    <text evidence="1">The sequence shown here is derived from an EMBL/GenBank/DDBJ whole genome shotgun (WGS) entry which is preliminary data.</text>
</comment>
<proteinExistence type="predicted"/>
<accession>M5IT88</accession>
<gene>
    <name evidence="1" type="ORF">CSUNSWCD_388</name>
</gene>
<name>M5IT88_9BACT</name>
<evidence type="ECO:0000313" key="1">
    <source>
        <dbReference type="EMBL" id="EKU12448.1"/>
    </source>
</evidence>
<dbReference type="STRING" id="1244083.CSUNSWCD_388"/>
<dbReference type="RefSeq" id="WP_009492894.1">
    <property type="nucleotide sequence ID" value="NZ_AMZQ01000001.1"/>
</dbReference>
<dbReference type="AlphaFoldDB" id="M5IT88"/>
<dbReference type="OrthoDB" id="5356036at2"/>
<dbReference type="Proteomes" id="UP000011939">
    <property type="component" value="Unassembled WGS sequence"/>
</dbReference>
<reference evidence="1 2" key="1">
    <citation type="journal article" date="2013" name="Genome Announc.">
        <title>Genome Sequence of Campylobacter showae UNSWCD, Isolated from a Patient with Crohn's Disease.</title>
        <authorList>
            <person name="Tay A.P."/>
            <person name="Kaakoush N.O."/>
            <person name="Deshpande N.P."/>
            <person name="Chen Z."/>
            <person name="Mitchell H."/>
            <person name="Wilkins M.R."/>
        </authorList>
    </citation>
    <scope>NUCLEOTIDE SEQUENCE [LARGE SCALE GENOMIC DNA]</scope>
    <source>
        <strain evidence="1 2">CSUNSWCD</strain>
    </source>
</reference>
<evidence type="ECO:0000313" key="2">
    <source>
        <dbReference type="Proteomes" id="UP000011939"/>
    </source>
</evidence>